<comment type="caution">
    <text evidence="4">The sequence shown here is derived from an EMBL/GenBank/DDBJ whole genome shotgun (WGS) entry which is preliminary data.</text>
</comment>
<evidence type="ECO:0000259" key="3">
    <source>
        <dbReference type="PROSITE" id="PS50835"/>
    </source>
</evidence>
<evidence type="ECO:0000313" key="4">
    <source>
        <dbReference type="EMBL" id="CAH3196765.1"/>
    </source>
</evidence>
<gene>
    <name evidence="4" type="ORF">PEVE_00033452</name>
</gene>
<dbReference type="InterPro" id="IPR003599">
    <property type="entry name" value="Ig_sub"/>
</dbReference>
<evidence type="ECO:0000256" key="1">
    <source>
        <dbReference type="ARBA" id="ARBA00023319"/>
    </source>
</evidence>
<reference evidence="4 5" key="1">
    <citation type="submission" date="2022-05" db="EMBL/GenBank/DDBJ databases">
        <authorList>
            <consortium name="Genoscope - CEA"/>
            <person name="William W."/>
        </authorList>
    </citation>
    <scope>NUCLEOTIDE SEQUENCE [LARGE SCALE GENOMIC DNA]</scope>
</reference>
<dbReference type="InterPro" id="IPR013783">
    <property type="entry name" value="Ig-like_fold"/>
</dbReference>
<dbReference type="PANTHER" id="PTHR10075:SF14">
    <property type="entry name" value="CELL ADHESION MOLECULE DSCAM2-RELATED"/>
    <property type="match status" value="1"/>
</dbReference>
<dbReference type="SUPFAM" id="SSF48726">
    <property type="entry name" value="Immunoglobulin"/>
    <property type="match status" value="3"/>
</dbReference>
<dbReference type="PROSITE" id="PS50835">
    <property type="entry name" value="IG_LIKE"/>
    <property type="match status" value="3"/>
</dbReference>
<dbReference type="InterPro" id="IPR036179">
    <property type="entry name" value="Ig-like_dom_sf"/>
</dbReference>
<feature type="domain" description="Ig-like" evidence="3">
    <location>
        <begin position="120"/>
        <end position="205"/>
    </location>
</feature>
<keyword evidence="5" id="KW-1185">Reference proteome</keyword>
<feature type="non-terminal residue" evidence="4">
    <location>
        <position position="1"/>
    </location>
</feature>
<feature type="domain" description="Ig-like" evidence="3">
    <location>
        <begin position="225"/>
        <end position="308"/>
    </location>
</feature>
<protein>
    <recommendedName>
        <fullName evidence="3">Ig-like domain-containing protein</fullName>
    </recommendedName>
</protein>
<dbReference type="EMBL" id="CALNXI010004983">
    <property type="protein sequence ID" value="CAH3196765.1"/>
    <property type="molecule type" value="Genomic_DNA"/>
</dbReference>
<name>A0ABN8T0F1_9CNID</name>
<evidence type="ECO:0000256" key="2">
    <source>
        <dbReference type="SAM" id="MobiDB-lite"/>
    </source>
</evidence>
<feature type="compositionally biased region" description="Basic and acidic residues" evidence="2">
    <location>
        <begin position="11"/>
        <end position="21"/>
    </location>
</feature>
<feature type="region of interest" description="Disordered" evidence="2">
    <location>
        <begin position="36"/>
        <end position="93"/>
    </location>
</feature>
<dbReference type="InterPro" id="IPR003598">
    <property type="entry name" value="Ig_sub2"/>
</dbReference>
<keyword evidence="1" id="KW-0393">Immunoglobulin domain</keyword>
<feature type="region of interest" description="Disordered" evidence="2">
    <location>
        <begin position="1"/>
        <end position="21"/>
    </location>
</feature>
<dbReference type="InterPro" id="IPR008160">
    <property type="entry name" value="Collagen"/>
</dbReference>
<dbReference type="SMART" id="SM00408">
    <property type="entry name" value="IGc2"/>
    <property type="match status" value="3"/>
</dbReference>
<accession>A0ABN8T0F1</accession>
<dbReference type="InterPro" id="IPR007110">
    <property type="entry name" value="Ig-like_dom"/>
</dbReference>
<evidence type="ECO:0000313" key="5">
    <source>
        <dbReference type="Proteomes" id="UP001159427"/>
    </source>
</evidence>
<dbReference type="Proteomes" id="UP001159427">
    <property type="component" value="Unassembled WGS sequence"/>
</dbReference>
<feature type="domain" description="Ig-like" evidence="3">
    <location>
        <begin position="314"/>
        <end position="396"/>
    </location>
</feature>
<sequence length="404" mass="42804">YSTKQRKKRHSAENIKNKTENKILKILLELKQHQSLSQSGTCLPCPPGPPGPSGEKESRGKRGQKGDQGIMGLPGESGKQGIIGPAGRKGDVGVKGQKGDIGPAGMPGAKGEPGESISAPVVAVSPKTLTVNEGGSASFQCSASANPKAAIKWSKLNSQSQISPSTVSGGKLVLKNVAVNDAGKYNCSAVNILGKVHALVQLVVNGKKILSCLGTSIAFFLAVHPRISLHPGPHYAIKGNSYALPICHVTGYPTTVISWRKSSGQLPQGRLKYNNSALQILHVRKEDSDFYFCSASNLLGSVEKKTLLVVASLPRFIVKPPAKVVALLRGTLRINCRASGDPKPVITWKKQGEQLPVRRSQQVNGSLVIRDITMNDKGNYICVATSAGVLKAEAVTYTEVQKGI</sequence>
<dbReference type="Pfam" id="PF13927">
    <property type="entry name" value="Ig_3"/>
    <property type="match status" value="3"/>
</dbReference>
<dbReference type="PANTHER" id="PTHR10075">
    <property type="entry name" value="BASIGIN RELATED"/>
    <property type="match status" value="1"/>
</dbReference>
<organism evidence="4 5">
    <name type="scientific">Porites evermanni</name>
    <dbReference type="NCBI Taxonomy" id="104178"/>
    <lineage>
        <taxon>Eukaryota</taxon>
        <taxon>Metazoa</taxon>
        <taxon>Cnidaria</taxon>
        <taxon>Anthozoa</taxon>
        <taxon>Hexacorallia</taxon>
        <taxon>Scleractinia</taxon>
        <taxon>Fungiina</taxon>
        <taxon>Poritidae</taxon>
        <taxon>Porites</taxon>
    </lineage>
</organism>
<dbReference type="Pfam" id="PF01391">
    <property type="entry name" value="Collagen"/>
    <property type="match status" value="1"/>
</dbReference>
<feature type="compositionally biased region" description="Basic residues" evidence="2">
    <location>
        <begin position="1"/>
        <end position="10"/>
    </location>
</feature>
<proteinExistence type="predicted"/>
<dbReference type="SMART" id="SM00409">
    <property type="entry name" value="IG"/>
    <property type="match status" value="3"/>
</dbReference>
<dbReference type="Gene3D" id="2.60.40.10">
    <property type="entry name" value="Immunoglobulins"/>
    <property type="match status" value="3"/>
</dbReference>